<organism evidence="5 6">
    <name type="scientific">Aerophobetes bacterium</name>
    <dbReference type="NCBI Taxonomy" id="2030807"/>
    <lineage>
        <taxon>Bacteria</taxon>
        <taxon>Candidatus Aerophobota</taxon>
    </lineage>
</organism>
<evidence type="ECO:0000313" key="6">
    <source>
        <dbReference type="Proteomes" id="UP000279422"/>
    </source>
</evidence>
<feature type="chain" id="PRO_5019846086" description="Extracellular solute-binding protein" evidence="4">
    <location>
        <begin position="22"/>
        <end position="254"/>
    </location>
</feature>
<dbReference type="PANTHER" id="PTHR43649">
    <property type="entry name" value="ARABINOSE-BINDING PROTEIN-RELATED"/>
    <property type="match status" value="1"/>
</dbReference>
<keyword evidence="2" id="KW-0813">Transport</keyword>
<dbReference type="Proteomes" id="UP000279422">
    <property type="component" value="Unassembled WGS sequence"/>
</dbReference>
<dbReference type="PANTHER" id="PTHR43649:SF34">
    <property type="entry name" value="ABC TRANSPORTER PERIPLASMIC-BINDING PROTEIN YCJN-RELATED"/>
    <property type="match status" value="1"/>
</dbReference>
<dbReference type="InterPro" id="IPR050490">
    <property type="entry name" value="Bact_solute-bd_prot1"/>
</dbReference>
<comment type="similarity">
    <text evidence="1">Belongs to the bacterial solute-binding protein 1 family.</text>
</comment>
<evidence type="ECO:0000313" key="5">
    <source>
        <dbReference type="EMBL" id="RLE07380.1"/>
    </source>
</evidence>
<comment type="caution">
    <text evidence="5">The sequence shown here is derived from an EMBL/GenBank/DDBJ whole genome shotgun (WGS) entry which is preliminary data.</text>
</comment>
<dbReference type="AlphaFoldDB" id="A0A497E1V7"/>
<evidence type="ECO:0008006" key="7">
    <source>
        <dbReference type="Google" id="ProtNLM"/>
    </source>
</evidence>
<reference evidence="5 6" key="1">
    <citation type="submission" date="2018-06" db="EMBL/GenBank/DDBJ databases">
        <title>Extensive metabolic versatility and redundancy in microbially diverse, dynamic hydrothermal sediments.</title>
        <authorList>
            <person name="Dombrowski N."/>
            <person name="Teske A."/>
            <person name="Baker B.J."/>
        </authorList>
    </citation>
    <scope>NUCLEOTIDE SEQUENCE [LARGE SCALE GENOMIC DNA]</scope>
    <source>
        <strain evidence="5">B47_G16</strain>
    </source>
</reference>
<evidence type="ECO:0000256" key="2">
    <source>
        <dbReference type="ARBA" id="ARBA00022448"/>
    </source>
</evidence>
<evidence type="ECO:0000256" key="1">
    <source>
        <dbReference type="ARBA" id="ARBA00008520"/>
    </source>
</evidence>
<name>A0A497E1V7_UNCAE</name>
<keyword evidence="3 4" id="KW-0732">Signal</keyword>
<protein>
    <recommendedName>
        <fullName evidence="7">Extracellular solute-binding protein</fullName>
    </recommendedName>
</protein>
<dbReference type="InterPro" id="IPR006059">
    <property type="entry name" value="SBP"/>
</dbReference>
<dbReference type="PROSITE" id="PS51257">
    <property type="entry name" value="PROKAR_LIPOPROTEIN"/>
    <property type="match status" value="1"/>
</dbReference>
<dbReference type="Gene3D" id="3.40.190.10">
    <property type="entry name" value="Periplasmic binding protein-like II"/>
    <property type="match status" value="2"/>
</dbReference>
<accession>A0A497E1V7</accession>
<dbReference type="EMBL" id="QMPZ01000172">
    <property type="protein sequence ID" value="RLE07380.1"/>
    <property type="molecule type" value="Genomic_DNA"/>
</dbReference>
<evidence type="ECO:0000256" key="4">
    <source>
        <dbReference type="SAM" id="SignalP"/>
    </source>
</evidence>
<evidence type="ECO:0000256" key="3">
    <source>
        <dbReference type="ARBA" id="ARBA00022729"/>
    </source>
</evidence>
<proteinExistence type="inferred from homology"/>
<feature type="non-terminal residue" evidence="5">
    <location>
        <position position="254"/>
    </location>
</feature>
<dbReference type="SUPFAM" id="SSF53850">
    <property type="entry name" value="Periplasmic binding protein-like II"/>
    <property type="match status" value="1"/>
</dbReference>
<feature type="signal peptide" evidence="4">
    <location>
        <begin position="1"/>
        <end position="21"/>
    </location>
</feature>
<sequence length="254" mass="29054">MKKGKHLAGIISIVMILSCLATGIASSQSYVPPDEPPYKGIELTVLCDSGHNFIPWVSKTDPELNNVPRIEHLLGVKLNCVAKSPDLFPTIMADLVSGAGHYNIIVYFPPHNGDLMGGDWLVPLNDYIKKYPVFWSDIYPIYRYLYCMWGDKIYALPYDGDVLMLYYRKDLFSDPKIRSKFKEKYGYDLAPPKTYKEYNDIARFFTGWDWDHDGKPNYGTIEDVKDLGYGPWLTRFASTGGIFFDEDMNPQINT</sequence>
<dbReference type="Pfam" id="PF01547">
    <property type="entry name" value="SBP_bac_1"/>
    <property type="match status" value="1"/>
</dbReference>
<gene>
    <name evidence="5" type="ORF">DRJ00_08255</name>
</gene>